<dbReference type="InterPro" id="IPR041662">
    <property type="entry name" value="SusD-like_2"/>
</dbReference>
<sequence>MHKLYQYILCLSLIMLFTHCDDGFEEMNQDPNNPTFVPTSYLLAGAQTNLMEELFGLYNESFKLNLLGMRYMQHWSSTLYTDTDRYVTIEEDFTPVYFKGLRDLEEVIRLNTDEETVGEASMSGPAVNQIAVSRILKAYAYHNLTDIWGDIPYSEALLGSENSSPIYDTQEQIYNSLLTELDEAYTQIDEGAGAIEGDLIYGGDMAKWKLFAQSLRLRLGMRLSEVDPAKAQTIVQDALTKGIFMSNADNALFNYNEQVPFVNPWYNEFELETITLAVTNTMVDRLKELNDPRLPAFAEPADALGEYIGMPYGVNAAVAGSIKNEEVSLPSDNVITPTFPAMLQTYTEVLFLQAEAAARGWAGGNAEQLYDAAITASMEQWGIAEADIAAYLAQPEIAYDAANFQKSIGDQKWLALYMQGMESWAEWRRLDYPELQAAPDAAAGRDIPRRKGYPLTEITLNKTHYEEAIQRQGPDLMSTRVWWDQ</sequence>
<dbReference type="Pfam" id="PF12771">
    <property type="entry name" value="SusD-like_2"/>
    <property type="match status" value="1"/>
</dbReference>
<organism evidence="1">
    <name type="scientific">Roseihalotalea indica</name>
    <dbReference type="NCBI Taxonomy" id="2867963"/>
    <lineage>
        <taxon>Bacteria</taxon>
        <taxon>Pseudomonadati</taxon>
        <taxon>Bacteroidota</taxon>
        <taxon>Cytophagia</taxon>
        <taxon>Cytophagales</taxon>
        <taxon>Catalimonadaceae</taxon>
        <taxon>Roseihalotalea</taxon>
    </lineage>
</organism>
<keyword evidence="1" id="KW-0449">Lipoprotein</keyword>
<dbReference type="SUPFAM" id="SSF48452">
    <property type="entry name" value="TPR-like"/>
    <property type="match status" value="1"/>
</dbReference>
<evidence type="ECO:0000313" key="1">
    <source>
        <dbReference type="EMBL" id="WKN39218.1"/>
    </source>
</evidence>
<dbReference type="InterPro" id="IPR011990">
    <property type="entry name" value="TPR-like_helical_dom_sf"/>
</dbReference>
<protein>
    <submittedName>
        <fullName evidence="1">SusD/RagB family nutrient-binding outer membrane lipoprotein</fullName>
    </submittedName>
</protein>
<name>A0AA49JFF5_9BACT</name>
<accession>A0AA49JFF5</accession>
<dbReference type="EMBL" id="CP120682">
    <property type="protein sequence ID" value="WKN39218.1"/>
    <property type="molecule type" value="Genomic_DNA"/>
</dbReference>
<gene>
    <name evidence="1" type="ORF">K4G66_10965</name>
</gene>
<reference evidence="1" key="2">
    <citation type="journal article" date="2024" name="Antonie Van Leeuwenhoek">
        <title>Roseihalotalea indica gen. nov., sp. nov., a halophilic Bacteroidetes from mesopelagic Southwest Indian Ocean with higher carbohydrate metabolic potential.</title>
        <authorList>
            <person name="Chen B."/>
            <person name="Zhang M."/>
            <person name="Lin D."/>
            <person name="Ye J."/>
            <person name="Tang K."/>
        </authorList>
    </citation>
    <scope>NUCLEOTIDE SEQUENCE</scope>
    <source>
        <strain evidence="1">TK19036</strain>
    </source>
</reference>
<proteinExistence type="predicted"/>
<dbReference type="AlphaFoldDB" id="A0AA49JFF5"/>
<reference evidence="1" key="1">
    <citation type="journal article" date="2023" name="Comput. Struct. Biotechnol. J.">
        <title>Discovery of a novel marine Bacteroidetes with a rich repertoire of carbohydrate-active enzymes.</title>
        <authorList>
            <person name="Chen B."/>
            <person name="Liu G."/>
            <person name="Chen Q."/>
            <person name="Wang H."/>
            <person name="Liu L."/>
            <person name="Tang K."/>
        </authorList>
    </citation>
    <scope>NUCLEOTIDE SEQUENCE</scope>
    <source>
        <strain evidence="1">TK19036</strain>
    </source>
</reference>
<dbReference type="Gene3D" id="1.25.40.390">
    <property type="match status" value="1"/>
</dbReference>